<dbReference type="InterPro" id="IPR011008">
    <property type="entry name" value="Dimeric_a/b-barrel"/>
</dbReference>
<dbReference type="GO" id="GO:0005739">
    <property type="term" value="C:mitochondrion"/>
    <property type="evidence" value="ECO:0007669"/>
    <property type="project" value="TreeGrafter"/>
</dbReference>
<keyword evidence="5" id="KW-1185">Reference proteome</keyword>
<dbReference type="Proteomes" id="UP001159641">
    <property type="component" value="Unassembled WGS sequence"/>
</dbReference>
<feature type="region of interest" description="Disordered" evidence="2">
    <location>
        <begin position="439"/>
        <end position="492"/>
    </location>
</feature>
<dbReference type="Pfam" id="PF07978">
    <property type="entry name" value="NIPSNAP"/>
    <property type="match status" value="1"/>
</dbReference>
<dbReference type="PANTHER" id="PTHR21017">
    <property type="entry name" value="NIPSNAP-RELATED"/>
    <property type="match status" value="1"/>
</dbReference>
<reference evidence="4 5" key="1">
    <citation type="submission" date="2022-11" db="EMBL/GenBank/DDBJ databases">
        <title>Whole genome sequence of Eschrichtius robustus ER-17-0199.</title>
        <authorList>
            <person name="Bruniche-Olsen A."/>
            <person name="Black A.N."/>
            <person name="Fields C.J."/>
            <person name="Walden K."/>
            <person name="Dewoody J.A."/>
        </authorList>
    </citation>
    <scope>NUCLEOTIDE SEQUENCE [LARGE SCALE GENOMIC DNA]</scope>
    <source>
        <strain evidence="4">ER-17-0199</strain>
        <tissue evidence="4">Blubber</tissue>
    </source>
</reference>
<protein>
    <recommendedName>
        <fullName evidence="3">NIPSNAP domain-containing protein</fullName>
    </recommendedName>
</protein>
<name>A0AB34GW56_ESCRO</name>
<dbReference type="EMBL" id="JAIQCJ010002099">
    <property type="protein sequence ID" value="KAJ8782700.1"/>
    <property type="molecule type" value="Genomic_DNA"/>
</dbReference>
<dbReference type="GO" id="GO:0000423">
    <property type="term" value="P:mitophagy"/>
    <property type="evidence" value="ECO:0007669"/>
    <property type="project" value="UniProtKB-ARBA"/>
</dbReference>
<feature type="compositionally biased region" description="Low complexity" evidence="2">
    <location>
        <begin position="450"/>
        <end position="467"/>
    </location>
</feature>
<dbReference type="InterPro" id="IPR012577">
    <property type="entry name" value="NIPSNAP"/>
</dbReference>
<dbReference type="Gene3D" id="3.30.70.100">
    <property type="match status" value="2"/>
</dbReference>
<accession>A0AB34GW56</accession>
<evidence type="ECO:0000256" key="1">
    <source>
        <dbReference type="ARBA" id="ARBA00005291"/>
    </source>
</evidence>
<dbReference type="AlphaFoldDB" id="A0AB34GW56"/>
<dbReference type="FunFam" id="3.30.70.100:FF:000007">
    <property type="entry name" value="protein NipSnap homolog 2"/>
    <property type="match status" value="1"/>
</dbReference>
<dbReference type="GO" id="GO:0019233">
    <property type="term" value="P:sensory perception of pain"/>
    <property type="evidence" value="ECO:0007669"/>
    <property type="project" value="TreeGrafter"/>
</dbReference>
<feature type="compositionally biased region" description="Pro residues" evidence="2">
    <location>
        <begin position="334"/>
        <end position="343"/>
    </location>
</feature>
<feature type="compositionally biased region" description="Pro residues" evidence="2">
    <location>
        <begin position="365"/>
        <end position="377"/>
    </location>
</feature>
<gene>
    <name evidence="4" type="ORF">J1605_009899</name>
</gene>
<comment type="similarity">
    <text evidence="1">Belongs to the NipSnap family.</text>
</comment>
<dbReference type="InterPro" id="IPR051557">
    <property type="entry name" value="NipSnap_domain"/>
</dbReference>
<evidence type="ECO:0000256" key="2">
    <source>
        <dbReference type="SAM" id="MobiDB-lite"/>
    </source>
</evidence>
<proteinExistence type="inferred from homology"/>
<evidence type="ECO:0000259" key="3">
    <source>
        <dbReference type="Pfam" id="PF07978"/>
    </source>
</evidence>
<organism evidence="4 5">
    <name type="scientific">Eschrichtius robustus</name>
    <name type="common">California gray whale</name>
    <name type="synonym">Eschrichtius gibbosus</name>
    <dbReference type="NCBI Taxonomy" id="9764"/>
    <lineage>
        <taxon>Eukaryota</taxon>
        <taxon>Metazoa</taxon>
        <taxon>Chordata</taxon>
        <taxon>Craniata</taxon>
        <taxon>Vertebrata</taxon>
        <taxon>Euteleostomi</taxon>
        <taxon>Mammalia</taxon>
        <taxon>Eutheria</taxon>
        <taxon>Laurasiatheria</taxon>
        <taxon>Artiodactyla</taxon>
        <taxon>Whippomorpha</taxon>
        <taxon>Cetacea</taxon>
        <taxon>Mysticeti</taxon>
        <taxon>Eschrichtiidae</taxon>
        <taxon>Eschrichtius</taxon>
    </lineage>
</organism>
<feature type="domain" description="NIPSNAP" evidence="3">
    <location>
        <begin position="217"/>
        <end position="288"/>
    </location>
</feature>
<evidence type="ECO:0000313" key="4">
    <source>
        <dbReference type="EMBL" id="KAJ8782700.1"/>
    </source>
</evidence>
<sequence length="492" mass="53922">MAPRLCSISAAARRLLGRPGPGGRDVAAVAAARFYSKDNEGSWFRSLFVHKVDPRKDAHSTLLSKKETSNLYKIQFHNVKPECLDAYNSLTEAVLPKLHLDEDYPCSLVGNWNTWYGEQDQAVHLWRFSGGYPALMDCMNKLKNNKEYLEFRKERSQMLLSRRNQLLLEFSFWNEPQPRAGPNIYELRTYKLKVPPPPGPRLSPTLPAAALLSWYPEPGTMIEWGNNWARAIKYRQENQEAVGGFFSQIGELYVVHHLWAYKDLQSREETRNAAWRKRGWDENVYYTGASFGGLAHLSPLCLSDLCLSLCSPPGSTHGVSDHDPFEDLTSPVMLPLPPPPPTSPSGGQREAAGRLGPAQTTQAPPSCPLAAQPPPAPLGGRVGTLRAPLPASAPHFRSTAPSFRSSMVREPPEVARWPGQVGVQCGEERTGMGLGGLGLVCGPPEGVPGLGSDPGSPSSFSGDPGRSAPHSQFPPVENDGCSLVRPYRAASR</sequence>
<feature type="region of interest" description="Disordered" evidence="2">
    <location>
        <begin position="316"/>
        <end position="411"/>
    </location>
</feature>
<dbReference type="PANTHER" id="PTHR21017:SF11">
    <property type="entry name" value="PROTEIN NIPSNAP HOMOLOG 1"/>
    <property type="match status" value="1"/>
</dbReference>
<comment type="caution">
    <text evidence="4">The sequence shown here is derived from an EMBL/GenBank/DDBJ whole genome shotgun (WGS) entry which is preliminary data.</text>
</comment>
<dbReference type="SUPFAM" id="SSF54909">
    <property type="entry name" value="Dimeric alpha+beta barrel"/>
    <property type="match status" value="2"/>
</dbReference>
<evidence type="ECO:0000313" key="5">
    <source>
        <dbReference type="Proteomes" id="UP001159641"/>
    </source>
</evidence>